<dbReference type="GO" id="GO:0016787">
    <property type="term" value="F:hydrolase activity"/>
    <property type="evidence" value="ECO:0007669"/>
    <property type="project" value="UniProtKB-KW"/>
</dbReference>
<comment type="similarity">
    <text evidence="1">Belongs to the metallo-dependent hydrolases superfamily.</text>
</comment>
<gene>
    <name evidence="3" type="ORF">JOE66_000110</name>
</gene>
<evidence type="ECO:0000256" key="1">
    <source>
        <dbReference type="ARBA" id="ARBA00038310"/>
    </source>
</evidence>
<accession>A0ABS2L1W6</accession>
<evidence type="ECO:0000259" key="2">
    <source>
        <dbReference type="Pfam" id="PF04909"/>
    </source>
</evidence>
<dbReference type="Pfam" id="PF04909">
    <property type="entry name" value="Amidohydro_2"/>
    <property type="match status" value="1"/>
</dbReference>
<dbReference type="EC" id="3.1.1.-" evidence="3"/>
<dbReference type="Proteomes" id="UP000776164">
    <property type="component" value="Unassembled WGS sequence"/>
</dbReference>
<feature type="domain" description="Amidohydrolase-related" evidence="2">
    <location>
        <begin position="6"/>
        <end position="282"/>
    </location>
</feature>
<dbReference type="InterPro" id="IPR032466">
    <property type="entry name" value="Metal_Hydrolase"/>
</dbReference>
<keyword evidence="4" id="KW-1185">Reference proteome</keyword>
<dbReference type="PANTHER" id="PTHR43569">
    <property type="entry name" value="AMIDOHYDROLASE"/>
    <property type="match status" value="1"/>
</dbReference>
<protein>
    <submittedName>
        <fullName evidence="3">L-fuconolactonase</fullName>
        <ecNumber evidence="3">3.1.1.-</ecNumber>
    </submittedName>
</protein>
<dbReference type="PANTHER" id="PTHR43569:SF2">
    <property type="entry name" value="AMIDOHYDROLASE-RELATED DOMAIN-CONTAINING PROTEIN"/>
    <property type="match status" value="1"/>
</dbReference>
<dbReference type="Gene3D" id="3.20.20.140">
    <property type="entry name" value="Metal-dependent hydrolases"/>
    <property type="match status" value="1"/>
</dbReference>
<name>A0ABS2L1W6_9MICO</name>
<sequence>MRDTRIDAHLHVWDPGRVHYAWLGAQHAPIDRPMHFEDAAPLLARSGLDAAILVQSADNSADTEYMLDVAERWPRIVGVVGWIPLDQPEQAEHELNRLHRNELVVGIRNLIHDQEDADWLRRPEVMDGLRLLEASGTPFDLVAELPRHLQHVQWMSERFPALDIVIDHLGKPPIGRSDDTPEAWWRLLRDAAENPRVHAKVSGLYSAEGHTSAWTPEAVAPFFDRALEAFGAERLMFGGDWPVCELAGGYDRVWSALSSLIGELSPTEAGRMLGGTAAEFYTLDPARLERARLAQTAV</sequence>
<comment type="caution">
    <text evidence="3">The sequence shown here is derived from an EMBL/GenBank/DDBJ whole genome shotgun (WGS) entry which is preliminary data.</text>
</comment>
<dbReference type="InterPro" id="IPR052350">
    <property type="entry name" value="Metallo-dep_Lactonases"/>
</dbReference>
<dbReference type="EMBL" id="JAFBBU010000001">
    <property type="protein sequence ID" value="MBM7470476.1"/>
    <property type="molecule type" value="Genomic_DNA"/>
</dbReference>
<dbReference type="SUPFAM" id="SSF51556">
    <property type="entry name" value="Metallo-dependent hydrolases"/>
    <property type="match status" value="1"/>
</dbReference>
<evidence type="ECO:0000313" key="4">
    <source>
        <dbReference type="Proteomes" id="UP000776164"/>
    </source>
</evidence>
<keyword evidence="3" id="KW-0378">Hydrolase</keyword>
<dbReference type="RefSeq" id="WP_205106225.1">
    <property type="nucleotide sequence ID" value="NZ_BAAAHT010000001.1"/>
</dbReference>
<evidence type="ECO:0000313" key="3">
    <source>
        <dbReference type="EMBL" id="MBM7470476.1"/>
    </source>
</evidence>
<reference evidence="3 4" key="1">
    <citation type="submission" date="2021-01" db="EMBL/GenBank/DDBJ databases">
        <title>Sequencing the genomes of 1000 actinobacteria strains.</title>
        <authorList>
            <person name="Klenk H.-P."/>
        </authorList>
    </citation>
    <scope>NUCLEOTIDE SEQUENCE [LARGE SCALE GENOMIC DNA]</scope>
    <source>
        <strain evidence="3 4">DSM 13057</strain>
    </source>
</reference>
<proteinExistence type="inferred from homology"/>
<organism evidence="3 4">
    <name type="scientific">Subtercola frigoramans</name>
    <dbReference type="NCBI Taxonomy" id="120298"/>
    <lineage>
        <taxon>Bacteria</taxon>
        <taxon>Bacillati</taxon>
        <taxon>Actinomycetota</taxon>
        <taxon>Actinomycetes</taxon>
        <taxon>Micrococcales</taxon>
        <taxon>Microbacteriaceae</taxon>
        <taxon>Subtercola</taxon>
    </lineage>
</organism>
<dbReference type="InterPro" id="IPR006680">
    <property type="entry name" value="Amidohydro-rel"/>
</dbReference>